<evidence type="ECO:0000313" key="3">
    <source>
        <dbReference type="Proteomes" id="UP000184188"/>
    </source>
</evidence>
<dbReference type="AlphaFoldDB" id="A0A1L9SGH5"/>
<organism evidence="2 3">
    <name type="scientific">Penicilliopsis zonata CBS 506.65</name>
    <dbReference type="NCBI Taxonomy" id="1073090"/>
    <lineage>
        <taxon>Eukaryota</taxon>
        <taxon>Fungi</taxon>
        <taxon>Dikarya</taxon>
        <taxon>Ascomycota</taxon>
        <taxon>Pezizomycotina</taxon>
        <taxon>Eurotiomycetes</taxon>
        <taxon>Eurotiomycetidae</taxon>
        <taxon>Eurotiales</taxon>
        <taxon>Aspergillaceae</taxon>
        <taxon>Penicilliopsis</taxon>
    </lineage>
</organism>
<proteinExistence type="predicted"/>
<protein>
    <submittedName>
        <fullName evidence="2">Uncharacterized protein</fullName>
    </submittedName>
</protein>
<dbReference type="RefSeq" id="XP_022580781.1">
    <property type="nucleotide sequence ID" value="XM_022726817.1"/>
</dbReference>
<feature type="compositionally biased region" description="Low complexity" evidence="1">
    <location>
        <begin position="548"/>
        <end position="558"/>
    </location>
</feature>
<dbReference type="EMBL" id="KV878343">
    <property type="protein sequence ID" value="OJJ46271.1"/>
    <property type="molecule type" value="Genomic_DNA"/>
</dbReference>
<feature type="compositionally biased region" description="Acidic residues" evidence="1">
    <location>
        <begin position="379"/>
        <end position="389"/>
    </location>
</feature>
<feature type="compositionally biased region" description="Acidic residues" evidence="1">
    <location>
        <begin position="429"/>
        <end position="451"/>
    </location>
</feature>
<feature type="compositionally biased region" description="Low complexity" evidence="1">
    <location>
        <begin position="503"/>
        <end position="513"/>
    </location>
</feature>
<reference evidence="3" key="1">
    <citation type="journal article" date="2017" name="Genome Biol.">
        <title>Comparative genomics reveals high biological diversity and specific adaptations in the industrially and medically important fungal genus Aspergillus.</title>
        <authorList>
            <person name="de Vries R.P."/>
            <person name="Riley R."/>
            <person name="Wiebenga A."/>
            <person name="Aguilar-Osorio G."/>
            <person name="Amillis S."/>
            <person name="Uchima C.A."/>
            <person name="Anderluh G."/>
            <person name="Asadollahi M."/>
            <person name="Askin M."/>
            <person name="Barry K."/>
            <person name="Battaglia E."/>
            <person name="Bayram O."/>
            <person name="Benocci T."/>
            <person name="Braus-Stromeyer S.A."/>
            <person name="Caldana C."/>
            <person name="Canovas D."/>
            <person name="Cerqueira G.C."/>
            <person name="Chen F."/>
            <person name="Chen W."/>
            <person name="Choi C."/>
            <person name="Clum A."/>
            <person name="Dos Santos R.A."/>
            <person name="Damasio A.R."/>
            <person name="Diallinas G."/>
            <person name="Emri T."/>
            <person name="Fekete E."/>
            <person name="Flipphi M."/>
            <person name="Freyberg S."/>
            <person name="Gallo A."/>
            <person name="Gournas C."/>
            <person name="Habgood R."/>
            <person name="Hainaut M."/>
            <person name="Harispe M.L."/>
            <person name="Henrissat B."/>
            <person name="Hilden K.S."/>
            <person name="Hope R."/>
            <person name="Hossain A."/>
            <person name="Karabika E."/>
            <person name="Karaffa L."/>
            <person name="Karanyi Z."/>
            <person name="Krasevec N."/>
            <person name="Kuo A."/>
            <person name="Kusch H."/>
            <person name="LaButti K."/>
            <person name="Lagendijk E.L."/>
            <person name="Lapidus A."/>
            <person name="Levasseur A."/>
            <person name="Lindquist E."/>
            <person name="Lipzen A."/>
            <person name="Logrieco A.F."/>
            <person name="MacCabe A."/>
            <person name="Maekelae M.R."/>
            <person name="Malavazi I."/>
            <person name="Melin P."/>
            <person name="Meyer V."/>
            <person name="Mielnichuk N."/>
            <person name="Miskei M."/>
            <person name="Molnar A.P."/>
            <person name="Mule G."/>
            <person name="Ngan C.Y."/>
            <person name="Orejas M."/>
            <person name="Orosz E."/>
            <person name="Ouedraogo J.P."/>
            <person name="Overkamp K.M."/>
            <person name="Park H.-S."/>
            <person name="Perrone G."/>
            <person name="Piumi F."/>
            <person name="Punt P.J."/>
            <person name="Ram A.F."/>
            <person name="Ramon A."/>
            <person name="Rauscher S."/>
            <person name="Record E."/>
            <person name="Riano-Pachon D.M."/>
            <person name="Robert V."/>
            <person name="Roehrig J."/>
            <person name="Ruller R."/>
            <person name="Salamov A."/>
            <person name="Salih N.S."/>
            <person name="Samson R.A."/>
            <person name="Sandor E."/>
            <person name="Sanguinetti M."/>
            <person name="Schuetze T."/>
            <person name="Sepcic K."/>
            <person name="Shelest E."/>
            <person name="Sherlock G."/>
            <person name="Sophianopoulou V."/>
            <person name="Squina F.M."/>
            <person name="Sun H."/>
            <person name="Susca A."/>
            <person name="Todd R.B."/>
            <person name="Tsang A."/>
            <person name="Unkles S.E."/>
            <person name="van de Wiele N."/>
            <person name="van Rossen-Uffink D."/>
            <person name="Oliveira J.V."/>
            <person name="Vesth T.C."/>
            <person name="Visser J."/>
            <person name="Yu J.-H."/>
            <person name="Zhou M."/>
            <person name="Andersen M.R."/>
            <person name="Archer D.B."/>
            <person name="Baker S.E."/>
            <person name="Benoit I."/>
            <person name="Brakhage A.A."/>
            <person name="Braus G.H."/>
            <person name="Fischer R."/>
            <person name="Frisvad J.C."/>
            <person name="Goldman G.H."/>
            <person name="Houbraken J."/>
            <person name="Oakley B."/>
            <person name="Pocsi I."/>
            <person name="Scazzocchio C."/>
            <person name="Seiboth B."/>
            <person name="vanKuyk P.A."/>
            <person name="Wortman J."/>
            <person name="Dyer P.S."/>
            <person name="Grigoriev I.V."/>
        </authorList>
    </citation>
    <scope>NUCLEOTIDE SEQUENCE [LARGE SCALE GENOMIC DNA]</scope>
    <source>
        <strain evidence="3">CBS 506.65</strain>
    </source>
</reference>
<name>A0A1L9SGH5_9EURO</name>
<feature type="compositionally biased region" description="Polar residues" evidence="1">
    <location>
        <begin position="538"/>
        <end position="547"/>
    </location>
</feature>
<keyword evidence="3" id="KW-1185">Reference proteome</keyword>
<feature type="compositionally biased region" description="Acidic residues" evidence="1">
    <location>
        <begin position="204"/>
        <end position="215"/>
    </location>
</feature>
<sequence>MTTSTESGLARRLSQTVSPPARAFKLLAGLIHLGLCPRLLQLPFHADVYSAAPVPCGHARFLSPPANPPHTLSPARHPEEYLLIPVGDPVPVWKQTSSRAASCLAHCWTVINSARFSPLRLVFRPPPSVCGDNTRLGFPSSPLLRYKSPSHIVEKSYMEVAEGRESAPMGSSTGAGATIANGSHHDILLDDSLLDDGRSSSLSEIDDVSDDEPSDYEPVQLDKPTSEPPENDSEAETERIEDSPNKLRPRKDIIVSAGGYGASPSKLAQSTTYDDVDEDDEQAVDDSPSKLRRSSKNDDVVESTEDPHDDSNLSELLRKKRKRLEPGEDTETDPDEEEPLKKRRASVKSDLSEPLADLDEIPLSPDPAETLSKVNEGETPVEDTMEDELPVVAPKSKKAKKGKRKARRVRDLDEDSELGASGEAATEGGVDDQLLDEDDAAERGEEVDDAEALAKLEEEFSQQHSALSRGAVSGMPTNLGRPTAEEEFLEHTPWANPQHPIHQQQAQGRMQQRGFEHSQAPPFTTPAAQKRVVDINAPNGSASTIPENLSAANSSAANTPYGTEQEPQRQQPHGPFGNTGAEYETERKSGFRSLSSSPLDVRKPHLHGGIHAPERNKFVGTHEMRADHPSRHPIYSPPPANRLGLFHSAVSKRDSSPPLPPPAGRVSGLHASAGIPSGSGPAR</sequence>
<feature type="compositionally biased region" description="Acidic residues" evidence="1">
    <location>
        <begin position="327"/>
        <end position="338"/>
    </location>
</feature>
<gene>
    <name evidence="2" type="ORF">ASPZODRAFT_167262</name>
</gene>
<dbReference type="GeneID" id="34613281"/>
<feature type="compositionally biased region" description="Acidic residues" evidence="1">
    <location>
        <begin position="274"/>
        <end position="284"/>
    </location>
</feature>
<dbReference type="Proteomes" id="UP000184188">
    <property type="component" value="Unassembled WGS sequence"/>
</dbReference>
<feature type="region of interest" description="Disordered" evidence="1">
    <location>
        <begin position="198"/>
        <end position="683"/>
    </location>
</feature>
<feature type="compositionally biased region" description="Basic residues" evidence="1">
    <location>
        <begin position="395"/>
        <end position="408"/>
    </location>
</feature>
<evidence type="ECO:0000256" key="1">
    <source>
        <dbReference type="SAM" id="MobiDB-lite"/>
    </source>
</evidence>
<feature type="compositionally biased region" description="Basic and acidic residues" evidence="1">
    <location>
        <begin position="612"/>
        <end position="630"/>
    </location>
</feature>
<feature type="compositionally biased region" description="Basic and acidic residues" evidence="1">
    <location>
        <begin position="295"/>
        <end position="311"/>
    </location>
</feature>
<dbReference type="VEuPathDB" id="FungiDB:ASPZODRAFT_167262"/>
<dbReference type="OrthoDB" id="20886at2759"/>
<evidence type="ECO:0000313" key="2">
    <source>
        <dbReference type="EMBL" id="OJJ46271.1"/>
    </source>
</evidence>
<accession>A0A1L9SGH5</accession>
<dbReference type="STRING" id="1073090.A0A1L9SGH5"/>
<feature type="compositionally biased region" description="Basic and acidic residues" evidence="1">
    <location>
        <begin position="236"/>
        <end position="253"/>
    </location>
</feature>